<feature type="signal peptide" evidence="2">
    <location>
        <begin position="1"/>
        <end position="25"/>
    </location>
</feature>
<keyword evidence="1" id="KW-0812">Transmembrane</keyword>
<dbReference type="AlphaFoldDB" id="A0A2G8TIR7"/>
<feature type="domain" description="Ice-binding protein C-terminal" evidence="3">
    <location>
        <begin position="185"/>
        <end position="209"/>
    </location>
</feature>
<proteinExistence type="predicted"/>
<keyword evidence="1" id="KW-1133">Transmembrane helix</keyword>
<dbReference type="InterPro" id="IPR013424">
    <property type="entry name" value="Ice-binding_C"/>
</dbReference>
<dbReference type="NCBIfam" id="TIGR02595">
    <property type="entry name" value="PEP_CTERM"/>
    <property type="match status" value="1"/>
</dbReference>
<organism evidence="4 5">
    <name type="scientific">Massilia eurypsychrophila</name>
    <dbReference type="NCBI Taxonomy" id="1485217"/>
    <lineage>
        <taxon>Bacteria</taxon>
        <taxon>Pseudomonadati</taxon>
        <taxon>Pseudomonadota</taxon>
        <taxon>Betaproteobacteria</taxon>
        <taxon>Burkholderiales</taxon>
        <taxon>Oxalobacteraceae</taxon>
        <taxon>Telluria group</taxon>
        <taxon>Massilia</taxon>
    </lineage>
</organism>
<accession>A0A2G8TIR7</accession>
<evidence type="ECO:0000313" key="4">
    <source>
        <dbReference type="EMBL" id="PIL45930.1"/>
    </source>
</evidence>
<dbReference type="RefSeq" id="WP_099787841.1">
    <property type="nucleotide sequence ID" value="NZ_JBHLYV010000029.1"/>
</dbReference>
<dbReference type="Proteomes" id="UP000230390">
    <property type="component" value="Unassembled WGS sequence"/>
</dbReference>
<sequence length="212" mass="21646">MKKKTLSLNALALAALLCGGAAAQAQITVYNDHTAFLAAVTNAGTDTFDDLPMSPLPTPLSRSAGIHSYFASAGPASIFFPAGTGTDHWLSTADSTDSITFSGFSPGVYALGGFFFGSDANGAFLPGTTVTLTALSGETRTVSLTDTLTTTFLGFTSDVPLISVVLTASEIGGAVWPTANDLTLAVPEPGAYGMLLAGLGVVGFAARRRRAR</sequence>
<dbReference type="EMBL" id="PDOC01000003">
    <property type="protein sequence ID" value="PIL45930.1"/>
    <property type="molecule type" value="Genomic_DNA"/>
</dbReference>
<name>A0A2G8TIR7_9BURK</name>
<gene>
    <name evidence="4" type="ORF">CR105_07740</name>
</gene>
<protein>
    <submittedName>
        <fullName evidence="4">PEP-CTERM sorting domain-containing protein</fullName>
    </submittedName>
</protein>
<dbReference type="Pfam" id="PF07589">
    <property type="entry name" value="PEP-CTERM"/>
    <property type="match status" value="1"/>
</dbReference>
<keyword evidence="1" id="KW-0472">Membrane</keyword>
<evidence type="ECO:0000259" key="3">
    <source>
        <dbReference type="Pfam" id="PF07589"/>
    </source>
</evidence>
<feature type="chain" id="PRO_5013674776" evidence="2">
    <location>
        <begin position="26"/>
        <end position="212"/>
    </location>
</feature>
<evidence type="ECO:0000256" key="1">
    <source>
        <dbReference type="SAM" id="Phobius"/>
    </source>
</evidence>
<feature type="transmembrane region" description="Helical" evidence="1">
    <location>
        <begin position="189"/>
        <end position="206"/>
    </location>
</feature>
<reference evidence="4 5" key="1">
    <citation type="submission" date="2017-10" db="EMBL/GenBank/DDBJ databases">
        <title>Massilia psychrophilum sp. nov., a novel purple-pigmented bacterium isolated from Tianshan glacier, Xinjiang Municipality, China.</title>
        <authorList>
            <person name="Wang H."/>
        </authorList>
    </citation>
    <scope>NUCLEOTIDE SEQUENCE [LARGE SCALE GENOMIC DNA]</scope>
    <source>
        <strain evidence="4 5">JCM 30074</strain>
    </source>
</reference>
<keyword evidence="5" id="KW-1185">Reference proteome</keyword>
<dbReference type="OrthoDB" id="8565395at2"/>
<evidence type="ECO:0000256" key="2">
    <source>
        <dbReference type="SAM" id="SignalP"/>
    </source>
</evidence>
<evidence type="ECO:0000313" key="5">
    <source>
        <dbReference type="Proteomes" id="UP000230390"/>
    </source>
</evidence>
<comment type="caution">
    <text evidence="4">The sequence shown here is derived from an EMBL/GenBank/DDBJ whole genome shotgun (WGS) entry which is preliminary data.</text>
</comment>
<keyword evidence="2" id="KW-0732">Signal</keyword>